<dbReference type="Proteomes" id="UP000278031">
    <property type="component" value="Unassembled WGS sequence"/>
</dbReference>
<evidence type="ECO:0000313" key="1">
    <source>
        <dbReference type="EMBL" id="RLG71031.1"/>
    </source>
</evidence>
<feature type="non-terminal residue" evidence="1">
    <location>
        <position position="418"/>
    </location>
</feature>
<proteinExistence type="predicted"/>
<accession>A0A497JI04</accession>
<comment type="caution">
    <text evidence="1">The sequence shown here is derived from an EMBL/GenBank/DDBJ whole genome shotgun (WGS) entry which is preliminary data.</text>
</comment>
<gene>
    <name evidence="1" type="ORF">DRO04_00685</name>
</gene>
<evidence type="ECO:0000313" key="2">
    <source>
        <dbReference type="Proteomes" id="UP000278031"/>
    </source>
</evidence>
<dbReference type="AlphaFoldDB" id="A0A497JI04"/>
<sequence length="418" mass="45867">MARRKARVRVKLGSVRKEALLWIWDSNQSLWRDITKHVIEFKLHQSLNNPSKFEAKLVWDSQLKELLKRGAKLAITAQTALLDKLDVDEVKVSRDHIAEVVAFSSAGEQRSLVRETVGTNSFADASAQEVLEWINDGVCQIGSSVTDKVSLNLSHERRCEALDALVSKLNGVEWWFSYPEPLYIDELGQDYVNLGTKGESKDVTLKLGVNAYRVGSKDSNLSKLNSVKIRGYGSDLTLEPLEVEHYLATTKHTTLAKQVDTKLTQAAQPTDTTLYVVSTEGFPSSGVLLIGNEKISYSGKTSNSFTGCTRGYGDTTAQYHEEGVEVINYGTTSNEGRVDIELNEGLGLGVGDKIKIGMEICEVVAKTSETQLTVQRGSDPYAHSAGAPVYFYYDSGTGDTFTKDSPEAGSDIALNGIH</sequence>
<name>A0A497JI04_9ARCH</name>
<protein>
    <submittedName>
        <fullName evidence="1">Uncharacterized protein</fullName>
    </submittedName>
</protein>
<reference evidence="1 2" key="1">
    <citation type="submission" date="2018-06" db="EMBL/GenBank/DDBJ databases">
        <title>Extensive metabolic versatility and redundancy in microbially diverse, dynamic hydrothermal sediments.</title>
        <authorList>
            <person name="Dombrowski N."/>
            <person name="Teske A."/>
            <person name="Baker B.J."/>
        </authorList>
    </citation>
    <scope>NUCLEOTIDE SEQUENCE [LARGE SCALE GENOMIC DNA]</scope>
    <source>
        <strain evidence="1">B51_G17</strain>
    </source>
</reference>
<organism evidence="1 2">
    <name type="scientific">Candidatus Iainarchaeum sp</name>
    <dbReference type="NCBI Taxonomy" id="3101447"/>
    <lineage>
        <taxon>Archaea</taxon>
        <taxon>Candidatus Iainarchaeota</taxon>
        <taxon>Candidatus Iainarchaeia</taxon>
        <taxon>Candidatus Iainarchaeales</taxon>
        <taxon>Candidatus Iainarchaeaceae</taxon>
        <taxon>Candidatus Iainarchaeum</taxon>
    </lineage>
</organism>
<dbReference type="EMBL" id="QMWP01000014">
    <property type="protein sequence ID" value="RLG71031.1"/>
    <property type="molecule type" value="Genomic_DNA"/>
</dbReference>